<feature type="compositionally biased region" description="Polar residues" evidence="1">
    <location>
        <begin position="217"/>
        <end position="228"/>
    </location>
</feature>
<name>A0A9W9NEG4_9EURO</name>
<protein>
    <recommendedName>
        <fullName evidence="4">RNA polymerase II transcription factor SIII subunit A</fullName>
    </recommendedName>
</protein>
<keyword evidence="3" id="KW-1185">Reference proteome</keyword>
<dbReference type="Proteomes" id="UP001150904">
    <property type="component" value="Unassembled WGS sequence"/>
</dbReference>
<reference evidence="2" key="1">
    <citation type="submission" date="2022-12" db="EMBL/GenBank/DDBJ databases">
        <authorList>
            <person name="Petersen C."/>
        </authorList>
    </citation>
    <scope>NUCLEOTIDE SEQUENCE</scope>
    <source>
        <strain evidence="2">IBT 15544</strain>
    </source>
</reference>
<dbReference type="AlphaFoldDB" id="A0A9W9NEG4"/>
<feature type="region of interest" description="Disordered" evidence="1">
    <location>
        <begin position="162"/>
        <end position="330"/>
    </location>
</feature>
<dbReference type="PANTHER" id="PTHR15141">
    <property type="entry name" value="TRANSCRIPTION ELONGATION FACTOR B POLYPEPTIDE 3"/>
    <property type="match status" value="1"/>
</dbReference>
<reference evidence="2" key="2">
    <citation type="journal article" date="2023" name="IMA Fungus">
        <title>Comparative genomic study of the Penicillium genus elucidates a diverse pangenome and 15 lateral gene transfer events.</title>
        <authorList>
            <person name="Petersen C."/>
            <person name="Sorensen T."/>
            <person name="Nielsen M.R."/>
            <person name="Sondergaard T.E."/>
            <person name="Sorensen J.L."/>
            <person name="Fitzpatrick D.A."/>
            <person name="Frisvad J.C."/>
            <person name="Nielsen K.L."/>
        </authorList>
    </citation>
    <scope>NUCLEOTIDE SEQUENCE</scope>
    <source>
        <strain evidence="2">IBT 15544</strain>
    </source>
</reference>
<dbReference type="Gene3D" id="6.10.250.3180">
    <property type="match status" value="1"/>
</dbReference>
<dbReference type="GO" id="GO:0070449">
    <property type="term" value="C:elongin complex"/>
    <property type="evidence" value="ECO:0007669"/>
    <property type="project" value="InterPro"/>
</dbReference>
<dbReference type="EMBL" id="JAPQKR010000004">
    <property type="protein sequence ID" value="KAJ5218380.1"/>
    <property type="molecule type" value="Genomic_DNA"/>
</dbReference>
<gene>
    <name evidence="2" type="ORF">N7498_000479</name>
</gene>
<dbReference type="GO" id="GO:0006368">
    <property type="term" value="P:transcription elongation by RNA polymerase II"/>
    <property type="evidence" value="ECO:0007669"/>
    <property type="project" value="InterPro"/>
</dbReference>
<organism evidence="2 3">
    <name type="scientific">Penicillium cinerascens</name>
    <dbReference type="NCBI Taxonomy" id="70096"/>
    <lineage>
        <taxon>Eukaryota</taxon>
        <taxon>Fungi</taxon>
        <taxon>Dikarya</taxon>
        <taxon>Ascomycota</taxon>
        <taxon>Pezizomycotina</taxon>
        <taxon>Eurotiomycetes</taxon>
        <taxon>Eurotiomycetidae</taxon>
        <taxon>Eurotiales</taxon>
        <taxon>Aspergillaceae</taxon>
        <taxon>Penicillium</taxon>
    </lineage>
</organism>
<evidence type="ECO:0000313" key="3">
    <source>
        <dbReference type="Proteomes" id="UP001150904"/>
    </source>
</evidence>
<feature type="compositionally biased region" description="Low complexity" evidence="1">
    <location>
        <begin position="283"/>
        <end position="307"/>
    </location>
</feature>
<feature type="compositionally biased region" description="Basic and acidic residues" evidence="1">
    <location>
        <begin position="188"/>
        <end position="207"/>
    </location>
</feature>
<evidence type="ECO:0000313" key="2">
    <source>
        <dbReference type="EMBL" id="KAJ5218380.1"/>
    </source>
</evidence>
<dbReference type="PANTHER" id="PTHR15141:SF76">
    <property type="entry name" value="TRANSCRIPTION ELONGATION FACTOR B POLYPEPTIDE 3"/>
    <property type="match status" value="1"/>
</dbReference>
<dbReference type="RefSeq" id="XP_058312953.1">
    <property type="nucleotide sequence ID" value="XM_058447542.1"/>
</dbReference>
<dbReference type="OrthoDB" id="21513at2759"/>
<accession>A0A9W9NEG4</accession>
<evidence type="ECO:0008006" key="4">
    <source>
        <dbReference type="Google" id="ProtNLM"/>
    </source>
</evidence>
<dbReference type="GeneID" id="83174842"/>
<proteinExistence type="predicted"/>
<sequence length="330" mass="36661">MPAPSLKHLATVTAIKHVKLLNDIGNVPYSLARPILLKVDNPEKLHAMELLSPQIAAEDQEIWLEFIKRDIPQWETYDLPEKTNSWYEVYCDLREIVQRSLDADAEKMKMAIDGIQSERARLTPKIISGTRARRIGGIGPSFRQRVVSNAAPRKSTIFTPQRRNTSLAMPTKHLNTRATQVRQAPRSLIEEHRRPVEQPPKRSESDRAPVAPGRFKQGSSAQVDNKGSSLAEREARLRALTSGNPMPHGAGEVRKVPVSQAASPVKKPIPKRQATSPPPQENPASSSYSPQPSASGDSTSDSLSATAPRPAVVRKRPDNVFIRPKRKRVF</sequence>
<evidence type="ECO:0000256" key="1">
    <source>
        <dbReference type="SAM" id="MobiDB-lite"/>
    </source>
</evidence>
<dbReference type="InterPro" id="IPR051870">
    <property type="entry name" value="Elongin-A_domain"/>
</dbReference>
<dbReference type="InterPro" id="IPR010684">
    <property type="entry name" value="RNA_pol_II_trans_fac_SIII_A"/>
</dbReference>
<dbReference type="Pfam" id="PF06881">
    <property type="entry name" value="Elongin_A"/>
    <property type="match status" value="1"/>
</dbReference>
<comment type="caution">
    <text evidence="2">The sequence shown here is derived from an EMBL/GenBank/DDBJ whole genome shotgun (WGS) entry which is preliminary data.</text>
</comment>